<dbReference type="RefSeq" id="WP_066862557.1">
    <property type="nucleotide sequence ID" value="NZ_CABKVV010000013.1"/>
</dbReference>
<evidence type="ECO:0000313" key="2">
    <source>
        <dbReference type="EMBL" id="MCQ4840459.1"/>
    </source>
</evidence>
<accession>A0ABT1S0J4</accession>
<dbReference type="EMBL" id="JANFZH010000024">
    <property type="protein sequence ID" value="MCQ4840459.1"/>
    <property type="molecule type" value="Genomic_DNA"/>
</dbReference>
<reference evidence="2 3" key="1">
    <citation type="submission" date="2022-06" db="EMBL/GenBank/DDBJ databases">
        <title>Isolation of gut microbiota from human fecal samples.</title>
        <authorList>
            <person name="Pamer E.G."/>
            <person name="Barat B."/>
            <person name="Waligurski E."/>
            <person name="Medina S."/>
            <person name="Paddock L."/>
            <person name="Mostad J."/>
        </authorList>
    </citation>
    <scope>NUCLEOTIDE SEQUENCE [LARGE SCALE GENOMIC DNA]</scope>
    <source>
        <strain evidence="2 3">DFI.9.73</strain>
    </source>
</reference>
<dbReference type="Proteomes" id="UP001524473">
    <property type="component" value="Unassembled WGS sequence"/>
</dbReference>
<proteinExistence type="predicted"/>
<organism evidence="2 3">
    <name type="scientific">Neglectibacter timonensis</name>
    <dbReference type="NCBI Taxonomy" id="1776382"/>
    <lineage>
        <taxon>Bacteria</taxon>
        <taxon>Bacillati</taxon>
        <taxon>Bacillota</taxon>
        <taxon>Clostridia</taxon>
        <taxon>Eubacteriales</taxon>
        <taxon>Oscillospiraceae</taxon>
        <taxon>Neglectibacter</taxon>
    </lineage>
</organism>
<comment type="caution">
    <text evidence="2">The sequence shown here is derived from an EMBL/GenBank/DDBJ whole genome shotgun (WGS) entry which is preliminary data.</text>
</comment>
<name>A0ABT1S0J4_9FIRM</name>
<dbReference type="GeneID" id="90531922"/>
<sequence>MKLSTVLKLLNATIMIWRFDTMYKQTMNVAKGIGMGVLAGVTVAAISTKAMAGGHRKASHMKKNAGKAMHTVGNLIGDVEKMLR</sequence>
<keyword evidence="1" id="KW-0812">Transmembrane</keyword>
<protein>
    <recommendedName>
        <fullName evidence="4">YtxH-like protein</fullName>
    </recommendedName>
</protein>
<keyword evidence="1" id="KW-1133">Transmembrane helix</keyword>
<evidence type="ECO:0000256" key="1">
    <source>
        <dbReference type="SAM" id="Phobius"/>
    </source>
</evidence>
<keyword evidence="1" id="KW-0472">Membrane</keyword>
<evidence type="ECO:0008006" key="4">
    <source>
        <dbReference type="Google" id="ProtNLM"/>
    </source>
</evidence>
<keyword evidence="3" id="KW-1185">Reference proteome</keyword>
<gene>
    <name evidence="2" type="ORF">NE695_11105</name>
</gene>
<feature type="transmembrane region" description="Helical" evidence="1">
    <location>
        <begin position="32"/>
        <end position="52"/>
    </location>
</feature>
<evidence type="ECO:0000313" key="3">
    <source>
        <dbReference type="Proteomes" id="UP001524473"/>
    </source>
</evidence>